<dbReference type="OrthoDB" id="310895at2759"/>
<dbReference type="EMBL" id="GL451624">
    <property type="protein sequence ID" value="EFN78915.1"/>
    <property type="molecule type" value="Genomic_DNA"/>
</dbReference>
<dbReference type="PROSITE" id="PS00070">
    <property type="entry name" value="ALDEHYDE_DEHYDR_CYS"/>
    <property type="match status" value="1"/>
</dbReference>
<evidence type="ECO:0000313" key="6">
    <source>
        <dbReference type="Proteomes" id="UP000008237"/>
    </source>
</evidence>
<proteinExistence type="inferred from homology"/>
<gene>
    <name evidence="5" type="ORF">EAI_12039</name>
</gene>
<accession>E2BZG2</accession>
<feature type="non-terminal residue" evidence="5">
    <location>
        <position position="152"/>
    </location>
</feature>
<dbReference type="InterPro" id="IPR016161">
    <property type="entry name" value="Ald_DH/histidinol_DH"/>
</dbReference>
<protein>
    <submittedName>
        <fullName evidence="5">Aldehyde dehydrogenase, mitochondrial</fullName>
    </submittedName>
</protein>
<evidence type="ECO:0000256" key="2">
    <source>
        <dbReference type="PROSITE-ProRule" id="PRU10007"/>
    </source>
</evidence>
<dbReference type="SUPFAM" id="SSF53720">
    <property type="entry name" value="ALDH-like"/>
    <property type="match status" value="1"/>
</dbReference>
<comment type="similarity">
    <text evidence="3">Belongs to the aldehyde dehydrogenase family.</text>
</comment>
<dbReference type="OMA" id="VERAHYG"/>
<evidence type="ECO:0000259" key="4">
    <source>
        <dbReference type="Pfam" id="PF00171"/>
    </source>
</evidence>
<evidence type="ECO:0000313" key="5">
    <source>
        <dbReference type="EMBL" id="EFN78915.1"/>
    </source>
</evidence>
<dbReference type="Gene3D" id="3.40.605.10">
    <property type="entry name" value="Aldehyde Dehydrogenase, Chain A, domain 1"/>
    <property type="match status" value="1"/>
</dbReference>
<dbReference type="InterPro" id="IPR016160">
    <property type="entry name" value="Ald_DH_CS_CYS"/>
</dbReference>
<keyword evidence="6" id="KW-1185">Reference proteome</keyword>
<dbReference type="InParanoid" id="E2BZG2"/>
<dbReference type="InterPro" id="IPR016163">
    <property type="entry name" value="Ald_DH_C"/>
</dbReference>
<organism evidence="6">
    <name type="scientific">Harpegnathos saltator</name>
    <name type="common">Jerdon's jumping ant</name>
    <dbReference type="NCBI Taxonomy" id="610380"/>
    <lineage>
        <taxon>Eukaryota</taxon>
        <taxon>Metazoa</taxon>
        <taxon>Ecdysozoa</taxon>
        <taxon>Arthropoda</taxon>
        <taxon>Hexapoda</taxon>
        <taxon>Insecta</taxon>
        <taxon>Pterygota</taxon>
        <taxon>Neoptera</taxon>
        <taxon>Endopterygota</taxon>
        <taxon>Hymenoptera</taxon>
        <taxon>Apocrita</taxon>
        <taxon>Aculeata</taxon>
        <taxon>Formicoidea</taxon>
        <taxon>Formicidae</taxon>
        <taxon>Ponerinae</taxon>
        <taxon>Ponerini</taxon>
        <taxon>Harpegnathos</taxon>
    </lineage>
</organism>
<dbReference type="InterPro" id="IPR015590">
    <property type="entry name" value="Aldehyde_DH_dom"/>
</dbReference>
<keyword evidence="1 3" id="KW-0560">Oxidoreductase</keyword>
<dbReference type="PROSITE" id="PS00687">
    <property type="entry name" value="ALDEHYDE_DEHYDR_GLU"/>
    <property type="match status" value="1"/>
</dbReference>
<feature type="active site" evidence="2">
    <location>
        <position position="75"/>
    </location>
</feature>
<evidence type="ECO:0000256" key="1">
    <source>
        <dbReference type="ARBA" id="ARBA00023002"/>
    </source>
</evidence>
<dbReference type="Gene3D" id="3.40.309.10">
    <property type="entry name" value="Aldehyde Dehydrogenase, Chain A, domain 2"/>
    <property type="match status" value="1"/>
</dbReference>
<name>E2BZG2_HARSA</name>
<dbReference type="InterPro" id="IPR016162">
    <property type="entry name" value="Ald_DH_N"/>
</dbReference>
<dbReference type="GO" id="GO:0016620">
    <property type="term" value="F:oxidoreductase activity, acting on the aldehyde or oxo group of donors, NAD or NADP as acceptor"/>
    <property type="evidence" value="ECO:0007669"/>
    <property type="project" value="InterPro"/>
</dbReference>
<feature type="non-terminal residue" evidence="5">
    <location>
        <position position="1"/>
    </location>
</feature>
<feature type="domain" description="Aldehyde dehydrogenase" evidence="4">
    <location>
        <begin position="1"/>
        <end position="152"/>
    </location>
</feature>
<dbReference type="Proteomes" id="UP000008237">
    <property type="component" value="Unassembled WGS sequence"/>
</dbReference>
<sequence length="152" mass="16453">KPAEQTPLTALYIAQLTKEAGFPNGVINVVPGYGKAGAALVAHNKVDKIAFTGSTEVGKLIQQSDVKNLKRMTLELGGKSPNIILEDANFNDAVERAHYGLFFNMGQCCCAGSRTFVQDSIYDEFVEKSVLRAKNKSVGDPFDTKTEQGPQI</sequence>
<evidence type="ECO:0000256" key="3">
    <source>
        <dbReference type="RuleBase" id="RU003345"/>
    </source>
</evidence>
<dbReference type="AlphaFoldDB" id="E2BZG2"/>
<reference evidence="5 6" key="1">
    <citation type="journal article" date="2010" name="Science">
        <title>Genomic comparison of the ants Camponotus floridanus and Harpegnathos saltator.</title>
        <authorList>
            <person name="Bonasio R."/>
            <person name="Zhang G."/>
            <person name="Ye C."/>
            <person name="Mutti N.S."/>
            <person name="Fang X."/>
            <person name="Qin N."/>
            <person name="Donahue G."/>
            <person name="Yang P."/>
            <person name="Li Q."/>
            <person name="Li C."/>
            <person name="Zhang P."/>
            <person name="Huang Z."/>
            <person name="Berger S.L."/>
            <person name="Reinberg D."/>
            <person name="Wang J."/>
            <person name="Liebig J."/>
        </authorList>
    </citation>
    <scope>NUCLEOTIDE SEQUENCE [LARGE SCALE GENOMIC DNA]</scope>
    <source>
        <strain evidence="5 6">R22 G/1</strain>
    </source>
</reference>
<dbReference type="PANTHER" id="PTHR11699">
    <property type="entry name" value="ALDEHYDE DEHYDROGENASE-RELATED"/>
    <property type="match status" value="1"/>
</dbReference>
<dbReference type="Pfam" id="PF00171">
    <property type="entry name" value="Aldedh"/>
    <property type="match status" value="1"/>
</dbReference>
<dbReference type="STRING" id="610380.E2BZG2"/>
<dbReference type="InterPro" id="IPR029510">
    <property type="entry name" value="Ald_DH_CS_GLU"/>
</dbReference>